<reference evidence="2" key="1">
    <citation type="submission" date="2023-06" db="EMBL/GenBank/DDBJ databases">
        <title>Genomic analysis of the entomopathogenic nematode Steinernema hermaphroditum.</title>
        <authorList>
            <person name="Schwarz E.M."/>
            <person name="Heppert J.K."/>
            <person name="Baniya A."/>
            <person name="Schwartz H.T."/>
            <person name="Tan C.-H."/>
            <person name="Antoshechkin I."/>
            <person name="Sternberg P.W."/>
            <person name="Goodrich-Blair H."/>
            <person name="Dillman A.R."/>
        </authorList>
    </citation>
    <scope>NUCLEOTIDE SEQUENCE</scope>
    <source>
        <strain evidence="2">PS9179</strain>
        <tissue evidence="2">Whole animal</tissue>
    </source>
</reference>
<evidence type="ECO:0000313" key="2">
    <source>
        <dbReference type="EMBL" id="KAK0427187.1"/>
    </source>
</evidence>
<evidence type="ECO:0000313" key="3">
    <source>
        <dbReference type="Proteomes" id="UP001175271"/>
    </source>
</evidence>
<comment type="caution">
    <text evidence="2">The sequence shown here is derived from an EMBL/GenBank/DDBJ whole genome shotgun (WGS) entry which is preliminary data.</text>
</comment>
<feature type="transmembrane region" description="Helical" evidence="1">
    <location>
        <begin position="34"/>
        <end position="55"/>
    </location>
</feature>
<feature type="transmembrane region" description="Helical" evidence="1">
    <location>
        <begin position="125"/>
        <end position="146"/>
    </location>
</feature>
<dbReference type="AlphaFoldDB" id="A0AA39MAL8"/>
<proteinExistence type="predicted"/>
<feature type="transmembrane region" description="Helical" evidence="1">
    <location>
        <begin position="84"/>
        <end position="105"/>
    </location>
</feature>
<keyword evidence="1" id="KW-0812">Transmembrane</keyword>
<gene>
    <name evidence="2" type="ORF">QR680_010103</name>
</gene>
<accession>A0AA39MAL8</accession>
<sequence length="291" mass="32787">MFSSTLVVCYFGATENLEFSIAIIEIINRDFVELIFMVKSCICIVTVLFTALFVCKLRRFLKTRPTSSLTECVKVSNQLVIYQMAIEILIIIVPTFLTTFLNYIFNLDRTVILLLPFHAAKLHKAITVMVLLFSAVAMSTTFYFHLSSYSVTGQPFPEGCFAFNCVTSLGLTGRTSDFYNRLIGAISMTASGCIFLVTLQKARAKSQSAAAPEDKFSSFTKYYFVLRTVFVLAYFVPDYIMIRTSGKSITRFIGPCIILYGSLDGLLTMLVYFHVIIKHQKRVFVLVTTKA</sequence>
<name>A0AA39MAL8_9BILA</name>
<keyword evidence="1" id="KW-1133">Transmembrane helix</keyword>
<dbReference type="Proteomes" id="UP001175271">
    <property type="component" value="Unassembled WGS sequence"/>
</dbReference>
<dbReference type="EMBL" id="JAUCMV010000001">
    <property type="protein sequence ID" value="KAK0427187.1"/>
    <property type="molecule type" value="Genomic_DNA"/>
</dbReference>
<keyword evidence="1" id="KW-0472">Membrane</keyword>
<feature type="transmembrane region" description="Helical" evidence="1">
    <location>
        <begin position="182"/>
        <end position="202"/>
    </location>
</feature>
<feature type="transmembrane region" description="Helical" evidence="1">
    <location>
        <begin position="252"/>
        <end position="277"/>
    </location>
</feature>
<organism evidence="2 3">
    <name type="scientific">Steinernema hermaphroditum</name>
    <dbReference type="NCBI Taxonomy" id="289476"/>
    <lineage>
        <taxon>Eukaryota</taxon>
        <taxon>Metazoa</taxon>
        <taxon>Ecdysozoa</taxon>
        <taxon>Nematoda</taxon>
        <taxon>Chromadorea</taxon>
        <taxon>Rhabditida</taxon>
        <taxon>Tylenchina</taxon>
        <taxon>Panagrolaimomorpha</taxon>
        <taxon>Strongyloidoidea</taxon>
        <taxon>Steinernematidae</taxon>
        <taxon>Steinernema</taxon>
    </lineage>
</organism>
<protein>
    <submittedName>
        <fullName evidence="2">Uncharacterized protein</fullName>
    </submittedName>
</protein>
<evidence type="ECO:0000256" key="1">
    <source>
        <dbReference type="SAM" id="Phobius"/>
    </source>
</evidence>
<keyword evidence="3" id="KW-1185">Reference proteome</keyword>
<feature type="transmembrane region" description="Helical" evidence="1">
    <location>
        <begin position="222"/>
        <end position="240"/>
    </location>
</feature>